<dbReference type="RefSeq" id="WP_107136422.1">
    <property type="nucleotide sequence ID" value="NZ_PYSV01000001.1"/>
</dbReference>
<dbReference type="InterPro" id="IPR050706">
    <property type="entry name" value="Cyclic-di-GMP_PDE-like"/>
</dbReference>
<dbReference type="SMART" id="SM00052">
    <property type="entry name" value="EAL"/>
    <property type="match status" value="1"/>
</dbReference>
<accession>A0A2T3WD57</accession>
<name>A0A2T3WD57_9DEIO</name>
<dbReference type="PANTHER" id="PTHR33121">
    <property type="entry name" value="CYCLIC DI-GMP PHOSPHODIESTERASE PDEF"/>
    <property type="match status" value="1"/>
</dbReference>
<dbReference type="AlphaFoldDB" id="A0A2T3WD57"/>
<sequence>MEGGLWVRGETRHVRRLLGEAEARLFPASAQADLRALLELAGPSGQGELLATPALPSGEPDPWQLRPLAEWLVCLETPWYPEALAHLTFDLQPIVALGSGAVTGYEALVRAQLRERRIGAFDLLRAAEGHRHLRAFDAQARREAIRQAAPRLGSEQQLFINFAPGVVYNPDVCLQTTFAACREVGADFQRLVFEVTESERFPDLKMLRRILSRYRAEGARVALDDLGAGYTSLTYLDELRPDIVKLDRALSQNLTSHDPRLGLLAALIAYAHDLGIQVVAEGVEDLQSLRLLRELGADYAQGYVLGRPDPELRPIREEAAALWATA</sequence>
<dbReference type="CDD" id="cd01948">
    <property type="entry name" value="EAL"/>
    <property type="match status" value="1"/>
</dbReference>
<dbReference type="GO" id="GO:0071111">
    <property type="term" value="F:cyclic-guanylate-specific phosphodiesterase activity"/>
    <property type="evidence" value="ECO:0007669"/>
    <property type="project" value="InterPro"/>
</dbReference>
<dbReference type="SUPFAM" id="SSF141868">
    <property type="entry name" value="EAL domain-like"/>
    <property type="match status" value="1"/>
</dbReference>
<gene>
    <name evidence="2" type="ORF">C8263_02145</name>
</gene>
<dbReference type="InterPro" id="IPR001633">
    <property type="entry name" value="EAL_dom"/>
</dbReference>
<dbReference type="Proteomes" id="UP000240317">
    <property type="component" value="Unassembled WGS sequence"/>
</dbReference>
<keyword evidence="3" id="KW-1185">Reference proteome</keyword>
<dbReference type="EMBL" id="PYSV01000001">
    <property type="protein sequence ID" value="PTA69830.1"/>
    <property type="molecule type" value="Genomic_DNA"/>
</dbReference>
<evidence type="ECO:0000259" key="1">
    <source>
        <dbReference type="PROSITE" id="PS50883"/>
    </source>
</evidence>
<evidence type="ECO:0000313" key="3">
    <source>
        <dbReference type="Proteomes" id="UP000240317"/>
    </source>
</evidence>
<dbReference type="InterPro" id="IPR035919">
    <property type="entry name" value="EAL_sf"/>
</dbReference>
<protein>
    <submittedName>
        <fullName evidence="2">EAL domain-containing protein</fullName>
    </submittedName>
</protein>
<dbReference type="OrthoDB" id="9813903at2"/>
<organism evidence="2 3">
    <name type="scientific">Deinococcus arcticus</name>
    <dbReference type="NCBI Taxonomy" id="2136176"/>
    <lineage>
        <taxon>Bacteria</taxon>
        <taxon>Thermotogati</taxon>
        <taxon>Deinococcota</taxon>
        <taxon>Deinococci</taxon>
        <taxon>Deinococcales</taxon>
        <taxon>Deinococcaceae</taxon>
        <taxon>Deinococcus</taxon>
    </lineage>
</organism>
<evidence type="ECO:0000313" key="2">
    <source>
        <dbReference type="EMBL" id="PTA69830.1"/>
    </source>
</evidence>
<feature type="domain" description="EAL" evidence="1">
    <location>
        <begin position="64"/>
        <end position="322"/>
    </location>
</feature>
<proteinExistence type="predicted"/>
<dbReference type="Pfam" id="PF00563">
    <property type="entry name" value="EAL"/>
    <property type="match status" value="1"/>
</dbReference>
<dbReference type="PROSITE" id="PS50883">
    <property type="entry name" value="EAL"/>
    <property type="match status" value="1"/>
</dbReference>
<reference evidence="2 3" key="1">
    <citation type="submission" date="2018-03" db="EMBL/GenBank/DDBJ databases">
        <title>Draft genome of Deinococcus sp. OD32.</title>
        <authorList>
            <person name="Wang X.-P."/>
            <person name="Du Z.-J."/>
        </authorList>
    </citation>
    <scope>NUCLEOTIDE SEQUENCE [LARGE SCALE GENOMIC DNA]</scope>
    <source>
        <strain evidence="2 3">OD32</strain>
    </source>
</reference>
<comment type="caution">
    <text evidence="2">The sequence shown here is derived from an EMBL/GenBank/DDBJ whole genome shotgun (WGS) entry which is preliminary data.</text>
</comment>
<dbReference type="PANTHER" id="PTHR33121:SF15">
    <property type="entry name" value="BLUE LIGHT- AND TEMPERATURE-REGULATED ANTIREPRESSOR BLUF"/>
    <property type="match status" value="1"/>
</dbReference>
<dbReference type="Gene3D" id="3.20.20.450">
    <property type="entry name" value="EAL domain"/>
    <property type="match status" value="1"/>
</dbReference>